<dbReference type="InterPro" id="IPR029058">
    <property type="entry name" value="AB_hydrolase_fold"/>
</dbReference>
<keyword evidence="2" id="KW-0378">Hydrolase</keyword>
<reference evidence="2" key="1">
    <citation type="submission" date="2020-11" db="EMBL/GenBank/DDBJ databases">
        <title>Nocardioides sp. nov., isolated from Soil of Cynanchum wilfordii Hemsley rhizosphere.</title>
        <authorList>
            <person name="Lee J.-S."/>
            <person name="Suh M.K."/>
            <person name="Kim J.-S."/>
        </authorList>
    </citation>
    <scope>NUCLEOTIDE SEQUENCE</scope>
    <source>
        <strain evidence="2">KCTC 19275</strain>
    </source>
</reference>
<proteinExistence type="predicted"/>
<dbReference type="InterPro" id="IPR000792">
    <property type="entry name" value="Tscrpt_reg_LuxR_C"/>
</dbReference>
<organism evidence="2 3">
    <name type="scientific">Nocardioides islandensis</name>
    <dbReference type="NCBI Taxonomy" id="433663"/>
    <lineage>
        <taxon>Bacteria</taxon>
        <taxon>Bacillati</taxon>
        <taxon>Actinomycetota</taxon>
        <taxon>Actinomycetes</taxon>
        <taxon>Propionibacteriales</taxon>
        <taxon>Nocardioidaceae</taxon>
        <taxon>Nocardioides</taxon>
    </lineage>
</organism>
<dbReference type="Proteomes" id="UP000640489">
    <property type="component" value="Unassembled WGS sequence"/>
</dbReference>
<dbReference type="CDD" id="cd06170">
    <property type="entry name" value="LuxR_C_like"/>
    <property type="match status" value="1"/>
</dbReference>
<dbReference type="InterPro" id="IPR016032">
    <property type="entry name" value="Sig_transdc_resp-reg_C-effctor"/>
</dbReference>
<comment type="caution">
    <text evidence="2">The sequence shown here is derived from an EMBL/GenBank/DDBJ whole genome shotgun (WGS) entry which is preliminary data.</text>
</comment>
<dbReference type="Gene3D" id="1.10.10.10">
    <property type="entry name" value="Winged helix-like DNA-binding domain superfamily/Winged helix DNA-binding domain"/>
    <property type="match status" value="1"/>
</dbReference>
<dbReference type="GO" id="GO:0003677">
    <property type="term" value="F:DNA binding"/>
    <property type="evidence" value="ECO:0007669"/>
    <property type="project" value="InterPro"/>
</dbReference>
<evidence type="ECO:0000313" key="3">
    <source>
        <dbReference type="Proteomes" id="UP000640489"/>
    </source>
</evidence>
<keyword evidence="3" id="KW-1185">Reference proteome</keyword>
<gene>
    <name evidence="2" type="ORF">ISU07_12565</name>
</gene>
<dbReference type="PRINTS" id="PR00038">
    <property type="entry name" value="HTHLUXR"/>
</dbReference>
<evidence type="ECO:0000259" key="1">
    <source>
        <dbReference type="PROSITE" id="PS50043"/>
    </source>
</evidence>
<dbReference type="Gene3D" id="3.40.50.1820">
    <property type="entry name" value="alpha/beta hydrolase"/>
    <property type="match status" value="1"/>
</dbReference>
<dbReference type="InterPro" id="IPR036388">
    <property type="entry name" value="WH-like_DNA-bd_sf"/>
</dbReference>
<dbReference type="Pfam" id="PF00196">
    <property type="entry name" value="GerE"/>
    <property type="match status" value="1"/>
</dbReference>
<dbReference type="InterPro" id="IPR022742">
    <property type="entry name" value="Hydrolase_4"/>
</dbReference>
<evidence type="ECO:0000313" key="2">
    <source>
        <dbReference type="EMBL" id="MBF4763961.1"/>
    </source>
</evidence>
<dbReference type="PANTHER" id="PTHR43433:SF5">
    <property type="entry name" value="AB HYDROLASE-1 DOMAIN-CONTAINING PROTEIN"/>
    <property type="match status" value="1"/>
</dbReference>
<dbReference type="PROSITE" id="PS00622">
    <property type="entry name" value="HTH_LUXR_1"/>
    <property type="match status" value="1"/>
</dbReference>
<accession>A0A930YD83</accession>
<dbReference type="SMART" id="SM00421">
    <property type="entry name" value="HTH_LUXR"/>
    <property type="match status" value="1"/>
</dbReference>
<dbReference type="Pfam" id="PF12146">
    <property type="entry name" value="Hydrolase_4"/>
    <property type="match status" value="1"/>
</dbReference>
<dbReference type="SUPFAM" id="SSF53474">
    <property type="entry name" value="alpha/beta-Hydrolases"/>
    <property type="match status" value="1"/>
</dbReference>
<dbReference type="EMBL" id="JADKPN010000007">
    <property type="protein sequence ID" value="MBF4763961.1"/>
    <property type="molecule type" value="Genomic_DNA"/>
</dbReference>
<dbReference type="GO" id="GO:0016787">
    <property type="term" value="F:hydrolase activity"/>
    <property type="evidence" value="ECO:0007669"/>
    <property type="project" value="UniProtKB-KW"/>
</dbReference>
<dbReference type="PROSITE" id="PS50043">
    <property type="entry name" value="HTH_LUXR_2"/>
    <property type="match status" value="1"/>
</dbReference>
<protein>
    <submittedName>
        <fullName evidence="2">Alpha/beta fold hydrolase</fullName>
    </submittedName>
</protein>
<dbReference type="AlphaFoldDB" id="A0A930YD83"/>
<dbReference type="InterPro" id="IPR050471">
    <property type="entry name" value="AB_hydrolase"/>
</dbReference>
<dbReference type="SUPFAM" id="SSF46894">
    <property type="entry name" value="C-terminal effector domain of the bipartite response regulators"/>
    <property type="match status" value="1"/>
</dbReference>
<dbReference type="PANTHER" id="PTHR43433">
    <property type="entry name" value="HYDROLASE, ALPHA/BETA FOLD FAMILY PROTEIN"/>
    <property type="match status" value="1"/>
</dbReference>
<feature type="domain" description="HTH luxR-type" evidence="1">
    <location>
        <begin position="288"/>
        <end position="353"/>
    </location>
</feature>
<name>A0A930YD83_9ACTN</name>
<dbReference type="RefSeq" id="WP_194707157.1">
    <property type="nucleotide sequence ID" value="NZ_JADKPN010000007.1"/>
</dbReference>
<sequence length="362" mass="40256">MRGIGHQDVRFCRAPDGVRIAYAVHGDGPPLLVTTCWLSHLQHDWQSPVWQHFLRDLGRFATVVRYDERGHGLSDRDVDDHSLEARIGDMAAVADHAGFDRFAVMAMSQGGPVAIRYAAEHLDRVTRMIFYGSYACAMRDPTPEDLAMSDAINQIIKVGWERPTPEFRRVFTTLMIPGATEEQMSWLDELQRVAVTGETAYVARTQRLLADATDDLGRLRMPALVVHSVEDRMNDFEHARTLATLLPDVRLVPLESRNHIVLEDEPAWPVFVEEIEGFMAADGAPTASAALDRVLSPRELEVLRLAADGLDNDAIAGALTLSVRTVERHFQNLYGKLDLTGRNARTAAVARLHAGAPVRTHA</sequence>
<dbReference type="GO" id="GO:0006355">
    <property type="term" value="P:regulation of DNA-templated transcription"/>
    <property type="evidence" value="ECO:0007669"/>
    <property type="project" value="InterPro"/>
</dbReference>